<dbReference type="AlphaFoldDB" id="A0A1M7CX40"/>
<dbReference type="STRING" id="1123231.SAMN02745189_00916"/>
<dbReference type="Proteomes" id="UP000184206">
    <property type="component" value="Unassembled WGS sequence"/>
</dbReference>
<gene>
    <name evidence="1" type="ORF">SAMN02745189_00916</name>
</gene>
<proteinExistence type="predicted"/>
<keyword evidence="2" id="KW-1185">Reference proteome</keyword>
<dbReference type="OrthoDB" id="2543069at2"/>
<protein>
    <recommendedName>
        <fullName evidence="3">HEAT repeat-containing protein</fullName>
    </recommendedName>
</protein>
<dbReference type="EMBL" id="FRCF01000002">
    <property type="protein sequence ID" value="SHL71717.1"/>
    <property type="molecule type" value="Genomic_DNA"/>
</dbReference>
<accession>A0A1M7CX40</accession>
<evidence type="ECO:0000313" key="1">
    <source>
        <dbReference type="EMBL" id="SHL71717.1"/>
    </source>
</evidence>
<reference evidence="1 2" key="1">
    <citation type="submission" date="2016-11" db="EMBL/GenBank/DDBJ databases">
        <authorList>
            <person name="Jaros S."/>
            <person name="Januszkiewicz K."/>
            <person name="Wedrychowicz H."/>
        </authorList>
    </citation>
    <scope>NUCLEOTIDE SEQUENCE [LARGE SCALE GENOMIC DNA]</scope>
    <source>
        <strain evidence="1 2">DSM 16010</strain>
    </source>
</reference>
<dbReference type="RefSeq" id="WP_072708730.1">
    <property type="nucleotide sequence ID" value="NZ_FRCF01000002.1"/>
</dbReference>
<organism evidence="1 2">
    <name type="scientific">Lacicoccus alkaliphilus DSM 16010</name>
    <dbReference type="NCBI Taxonomy" id="1123231"/>
    <lineage>
        <taxon>Bacteria</taxon>
        <taxon>Bacillati</taxon>
        <taxon>Bacillota</taxon>
        <taxon>Bacilli</taxon>
        <taxon>Bacillales</taxon>
        <taxon>Salinicoccaceae</taxon>
        <taxon>Lacicoccus</taxon>
    </lineage>
</organism>
<sequence>MDLLERIDPYLTSDDKVVRHFALNAVGTFPSTKPEWPARLLKEVIEKPEKASDYATAIGDMTFSNEDVPLLMEAMKSAPGFIALSLKRVAEGLPLDVKIENREVLQSVFSMEEWVFSPRWLKRHRMNSNKCLKTI</sequence>
<evidence type="ECO:0000313" key="2">
    <source>
        <dbReference type="Proteomes" id="UP000184206"/>
    </source>
</evidence>
<evidence type="ECO:0008006" key="3">
    <source>
        <dbReference type="Google" id="ProtNLM"/>
    </source>
</evidence>
<name>A0A1M7CX40_9BACL</name>